<evidence type="ECO:0000313" key="2">
    <source>
        <dbReference type="EMBL" id="WBO62824.1"/>
    </source>
</evidence>
<evidence type="ECO:0000256" key="1">
    <source>
        <dbReference type="SAM" id="MobiDB-lite"/>
    </source>
</evidence>
<feature type="region of interest" description="Disordered" evidence="1">
    <location>
        <begin position="153"/>
        <end position="186"/>
    </location>
</feature>
<gene>
    <name evidence="2" type="ORF">O1G22_08335</name>
</gene>
<keyword evidence="3" id="KW-1185">Reference proteome</keyword>
<dbReference type="EMBL" id="CP115300">
    <property type="protein sequence ID" value="WBO62824.1"/>
    <property type="molecule type" value="Genomic_DNA"/>
</dbReference>
<name>A0ABY7NZY9_9ACTN</name>
<reference evidence="2 3" key="1">
    <citation type="submission" date="2022-12" db="EMBL/GenBank/DDBJ databases">
        <authorList>
            <person name="Mo P."/>
        </authorList>
    </citation>
    <scope>NUCLEOTIDE SEQUENCE [LARGE SCALE GENOMIC DNA]</scope>
    <source>
        <strain evidence="2 3">HUAS 2-6</strain>
    </source>
</reference>
<organism evidence="2 3">
    <name type="scientific">Streptomyces camelliae</name>
    <dbReference type="NCBI Taxonomy" id="3004093"/>
    <lineage>
        <taxon>Bacteria</taxon>
        <taxon>Bacillati</taxon>
        <taxon>Actinomycetota</taxon>
        <taxon>Actinomycetes</taxon>
        <taxon>Kitasatosporales</taxon>
        <taxon>Streptomycetaceae</taxon>
        <taxon>Streptomyces</taxon>
    </lineage>
</organism>
<accession>A0ABY7NZY9</accession>
<protein>
    <submittedName>
        <fullName evidence="2">Uncharacterized protein</fullName>
    </submittedName>
</protein>
<evidence type="ECO:0000313" key="3">
    <source>
        <dbReference type="Proteomes" id="UP001212326"/>
    </source>
</evidence>
<sequence>MSEAGAASVPDRAAAALARADRFPVPLDPEEYEGPRGSELDFLIGELGAILGELEQSGDGGGVTAAAVAAWLGRCHAVRFVLGGGPADRESALTLLQQARTSARLGEADREAARRDLVALAGFRLVRLHRETAAGPPGQSITDRVVFLSRLGTPPRAREFGPRGGQRAARPAAAGTRAPAADAPSP</sequence>
<proteinExistence type="predicted"/>
<dbReference type="RefSeq" id="WP_270080730.1">
    <property type="nucleotide sequence ID" value="NZ_CP115300.1"/>
</dbReference>
<dbReference type="Proteomes" id="UP001212326">
    <property type="component" value="Chromosome"/>
</dbReference>
<feature type="compositionally biased region" description="Low complexity" evidence="1">
    <location>
        <begin position="165"/>
        <end position="186"/>
    </location>
</feature>